<dbReference type="EMBL" id="HBGS01026853">
    <property type="protein sequence ID" value="CAD9421151.1"/>
    <property type="molecule type" value="Transcribed_RNA"/>
</dbReference>
<keyword evidence="1" id="KW-0812">Transmembrane</keyword>
<evidence type="ECO:0000313" key="2">
    <source>
        <dbReference type="EMBL" id="CAD9421151.1"/>
    </source>
</evidence>
<accession>A0A7S2CDK6</accession>
<name>A0A7S2CDK6_9STRA</name>
<sequence>MIPLPQSPWLVTWCNEGSTNLCTADTANGTDDYTTIGISAHAFIFTTFYLWTATIIMVVVFVLRLLIHPMTNKVGMVRVWTGLGEILDMRQINLLGRSLGLQRTSVSAYNTNMNDILVSTNSSSSQYSTSYYLSEYYKVMQQHFGFMGLIDDD</sequence>
<evidence type="ECO:0000256" key="1">
    <source>
        <dbReference type="SAM" id="Phobius"/>
    </source>
</evidence>
<organism evidence="2">
    <name type="scientific">Octactis speculum</name>
    <dbReference type="NCBI Taxonomy" id="3111310"/>
    <lineage>
        <taxon>Eukaryota</taxon>
        <taxon>Sar</taxon>
        <taxon>Stramenopiles</taxon>
        <taxon>Ochrophyta</taxon>
        <taxon>Dictyochophyceae</taxon>
        <taxon>Dictyochales</taxon>
        <taxon>Dictyochaceae</taxon>
        <taxon>Octactis</taxon>
    </lineage>
</organism>
<keyword evidence="1" id="KW-1133">Transmembrane helix</keyword>
<protein>
    <submittedName>
        <fullName evidence="2">Uncharacterized protein</fullName>
    </submittedName>
</protein>
<keyword evidence="1" id="KW-0472">Membrane</keyword>
<gene>
    <name evidence="2" type="ORF">DSPE1174_LOCUS13615</name>
</gene>
<dbReference type="AlphaFoldDB" id="A0A7S2CDK6"/>
<reference evidence="2" key="1">
    <citation type="submission" date="2021-01" db="EMBL/GenBank/DDBJ databases">
        <authorList>
            <person name="Corre E."/>
            <person name="Pelletier E."/>
            <person name="Niang G."/>
            <person name="Scheremetjew M."/>
            <person name="Finn R."/>
            <person name="Kale V."/>
            <person name="Holt S."/>
            <person name="Cochrane G."/>
            <person name="Meng A."/>
            <person name="Brown T."/>
            <person name="Cohen L."/>
        </authorList>
    </citation>
    <scope>NUCLEOTIDE SEQUENCE</scope>
    <source>
        <strain evidence="2">CCMP1381</strain>
    </source>
</reference>
<feature type="transmembrane region" description="Helical" evidence="1">
    <location>
        <begin position="48"/>
        <end position="67"/>
    </location>
</feature>
<proteinExistence type="predicted"/>